<evidence type="ECO:0000256" key="2">
    <source>
        <dbReference type="SAM" id="Phobius"/>
    </source>
</evidence>
<feature type="compositionally biased region" description="Basic and acidic residues" evidence="1">
    <location>
        <begin position="463"/>
        <end position="476"/>
    </location>
</feature>
<feature type="region of interest" description="Disordered" evidence="1">
    <location>
        <begin position="463"/>
        <end position="500"/>
    </location>
</feature>
<evidence type="ECO:0000256" key="1">
    <source>
        <dbReference type="SAM" id="MobiDB-lite"/>
    </source>
</evidence>
<sequence length="530" mass="57666">MKNRRTPLGSSGWETALRFSILLLHMTPLFTHDTSSFLSAVAAQRDIEGGHSLLFNATWLNSSTSALRRVAFKSALPGEATGIPRAQVLVRKPREGEEPGSGIPGEYGTSASTPDFSAHLSEVEQLPATAVGGMGAGLPTRSGSRAQGRAQLDFKEEDTEESAPHWQSKILKADGSVLALDQVQPSALVPTQHPLHVLGSPGDGQVINVGFYKPDQGHQIDTPPPPHPQELQSRDPTSWTSDFYDYLSPDYSITEVYPDEALPTPVYMEDENVSSKRQPFAPEHGMSSYNPAGPVGSVDAEDGSACLPGFMRRNGTCQSPCDSSSSYCFNGGQCYTTGAGAFCSCNLQNYTWSKGTRCESVITDFQVMCFVVGGVSATVLLLFMVIVFFSKRLHLLKMENRRLRKRSRSRPQSEQHIDTFSLSTTADGSQANVRKPCDSLPNSSPAHTLAYYDNIICQDDTGKQEEPVQTPTKEDEALNIQNSLTPKDEDSKASCEDAEEGVATIDLELLLPKEVEMHPESSPQHHPNVS</sequence>
<dbReference type="EMBL" id="JAROKS010000003">
    <property type="protein sequence ID" value="KAK1805317.1"/>
    <property type="molecule type" value="Genomic_DNA"/>
</dbReference>
<feature type="region of interest" description="Disordered" evidence="1">
    <location>
        <begin position="511"/>
        <end position="530"/>
    </location>
</feature>
<dbReference type="PANTHER" id="PTHR15381">
    <property type="entry name" value="CHONDROITIN SULFATE PROTEOGLYCAN 5 -RELATED"/>
    <property type="match status" value="1"/>
</dbReference>
<dbReference type="Proteomes" id="UP001239994">
    <property type="component" value="Unassembled WGS sequence"/>
</dbReference>
<keyword evidence="2" id="KW-0812">Transmembrane</keyword>
<evidence type="ECO:0000313" key="5">
    <source>
        <dbReference type="Proteomes" id="UP001239994"/>
    </source>
</evidence>
<feature type="transmembrane region" description="Helical" evidence="2">
    <location>
        <begin position="365"/>
        <end position="389"/>
    </location>
</feature>
<dbReference type="InterPro" id="IPR009030">
    <property type="entry name" value="Growth_fac_rcpt_cys_sf"/>
</dbReference>
<reference evidence="4" key="1">
    <citation type="submission" date="2023-03" db="EMBL/GenBank/DDBJ databases">
        <title>Electrophorus voltai genome.</title>
        <authorList>
            <person name="Bian C."/>
        </authorList>
    </citation>
    <scope>NUCLEOTIDE SEQUENCE</scope>
    <source>
        <strain evidence="4">CB-2022</strain>
        <tissue evidence="4">Muscle</tissue>
    </source>
</reference>
<gene>
    <name evidence="4" type="ORF">P4O66_019656</name>
</gene>
<name>A0AAD8ZTV6_9TELE</name>
<proteinExistence type="predicted"/>
<dbReference type="Pfam" id="PF06567">
    <property type="entry name" value="Neural_ProG_Cyt"/>
    <property type="match status" value="1"/>
</dbReference>
<dbReference type="GO" id="GO:0045202">
    <property type="term" value="C:synapse"/>
    <property type="evidence" value="ECO:0007669"/>
    <property type="project" value="TreeGrafter"/>
</dbReference>
<dbReference type="GO" id="GO:0048858">
    <property type="term" value="P:cell projection morphogenesis"/>
    <property type="evidence" value="ECO:0007669"/>
    <property type="project" value="TreeGrafter"/>
</dbReference>
<feature type="region of interest" description="Disordered" evidence="1">
    <location>
        <begin position="137"/>
        <end position="165"/>
    </location>
</feature>
<feature type="domain" description="Neural chondroitin sulphate proteoglycan cytoplasmic" evidence="3">
    <location>
        <begin position="393"/>
        <end position="505"/>
    </location>
</feature>
<feature type="non-terminal residue" evidence="4">
    <location>
        <position position="530"/>
    </location>
</feature>
<feature type="compositionally biased region" description="Polar residues" evidence="1">
    <location>
        <begin position="418"/>
        <end position="432"/>
    </location>
</feature>
<feature type="compositionally biased region" description="Polar residues" evidence="1">
    <location>
        <begin position="521"/>
        <end position="530"/>
    </location>
</feature>
<feature type="region of interest" description="Disordered" evidence="1">
    <location>
        <begin position="404"/>
        <end position="441"/>
    </location>
</feature>
<dbReference type="AlphaFoldDB" id="A0AAD8ZTV6"/>
<protein>
    <recommendedName>
        <fullName evidence="3">Neural chondroitin sulphate proteoglycan cytoplasmic domain-containing protein</fullName>
    </recommendedName>
</protein>
<accession>A0AAD8ZTV6</accession>
<keyword evidence="2" id="KW-1133">Transmembrane helix</keyword>
<organism evidence="4 5">
    <name type="scientific">Electrophorus voltai</name>
    <dbReference type="NCBI Taxonomy" id="2609070"/>
    <lineage>
        <taxon>Eukaryota</taxon>
        <taxon>Metazoa</taxon>
        <taxon>Chordata</taxon>
        <taxon>Craniata</taxon>
        <taxon>Vertebrata</taxon>
        <taxon>Euteleostomi</taxon>
        <taxon>Actinopterygii</taxon>
        <taxon>Neopterygii</taxon>
        <taxon>Teleostei</taxon>
        <taxon>Ostariophysi</taxon>
        <taxon>Gymnotiformes</taxon>
        <taxon>Gymnotoidei</taxon>
        <taxon>Gymnotidae</taxon>
        <taxon>Electrophorus</taxon>
    </lineage>
</organism>
<feature type="compositionally biased region" description="Basic and acidic residues" evidence="1">
    <location>
        <begin position="486"/>
        <end position="495"/>
    </location>
</feature>
<feature type="region of interest" description="Disordered" evidence="1">
    <location>
        <begin position="86"/>
        <end position="114"/>
    </location>
</feature>
<dbReference type="PANTHER" id="PTHR15381:SF1">
    <property type="entry name" value="CHONDROITIN SULFATE PROTEOGLYCAN 5"/>
    <property type="match status" value="1"/>
</dbReference>
<keyword evidence="5" id="KW-1185">Reference proteome</keyword>
<keyword evidence="2" id="KW-0472">Membrane</keyword>
<comment type="caution">
    <text evidence="4">The sequence shown here is derived from an EMBL/GenBank/DDBJ whole genome shotgun (WGS) entry which is preliminary data.</text>
</comment>
<dbReference type="InterPro" id="IPR009505">
    <property type="entry name" value="Neural_ProG_Cyt"/>
</dbReference>
<evidence type="ECO:0000259" key="3">
    <source>
        <dbReference type="Pfam" id="PF06567"/>
    </source>
</evidence>
<feature type="region of interest" description="Disordered" evidence="1">
    <location>
        <begin position="214"/>
        <end position="237"/>
    </location>
</feature>
<evidence type="ECO:0000313" key="4">
    <source>
        <dbReference type="EMBL" id="KAK1805317.1"/>
    </source>
</evidence>
<dbReference type="SUPFAM" id="SSF57184">
    <property type="entry name" value="Growth factor receptor domain"/>
    <property type="match status" value="1"/>
</dbReference>